<dbReference type="EMBL" id="BARS01045617">
    <property type="protein sequence ID" value="GAG34739.1"/>
    <property type="molecule type" value="Genomic_DNA"/>
</dbReference>
<feature type="non-terminal residue" evidence="1">
    <location>
        <position position="1"/>
    </location>
</feature>
<gene>
    <name evidence="1" type="ORF">S01H1_68772</name>
</gene>
<evidence type="ECO:0000313" key="1">
    <source>
        <dbReference type="EMBL" id="GAG34739.1"/>
    </source>
</evidence>
<comment type="caution">
    <text evidence="1">The sequence shown here is derived from an EMBL/GenBank/DDBJ whole genome shotgun (WGS) entry which is preliminary data.</text>
</comment>
<name>X0WUR3_9ZZZZ</name>
<sequence length="38" mass="4044">ADLAIRQRLEKLKATADTARLHLAARAIEGALDGVLSD</sequence>
<organism evidence="1">
    <name type="scientific">marine sediment metagenome</name>
    <dbReference type="NCBI Taxonomy" id="412755"/>
    <lineage>
        <taxon>unclassified sequences</taxon>
        <taxon>metagenomes</taxon>
        <taxon>ecological metagenomes</taxon>
    </lineage>
</organism>
<reference evidence="1" key="1">
    <citation type="journal article" date="2014" name="Front. Microbiol.">
        <title>High frequency of phylogenetically diverse reductive dehalogenase-homologous genes in deep subseafloor sedimentary metagenomes.</title>
        <authorList>
            <person name="Kawai M."/>
            <person name="Futagami T."/>
            <person name="Toyoda A."/>
            <person name="Takaki Y."/>
            <person name="Nishi S."/>
            <person name="Hori S."/>
            <person name="Arai W."/>
            <person name="Tsubouchi T."/>
            <person name="Morono Y."/>
            <person name="Uchiyama I."/>
            <person name="Ito T."/>
            <person name="Fujiyama A."/>
            <person name="Inagaki F."/>
            <person name="Takami H."/>
        </authorList>
    </citation>
    <scope>NUCLEOTIDE SEQUENCE</scope>
    <source>
        <strain evidence="1">Expedition CK06-06</strain>
    </source>
</reference>
<dbReference type="AlphaFoldDB" id="X0WUR3"/>
<proteinExistence type="predicted"/>
<accession>X0WUR3</accession>
<protein>
    <submittedName>
        <fullName evidence="1">Uncharacterized protein</fullName>
    </submittedName>
</protein>